<gene>
    <name evidence="2" type="ORF">BOTBODRAFT_57929</name>
</gene>
<feature type="transmembrane region" description="Helical" evidence="1">
    <location>
        <begin position="65"/>
        <end position="84"/>
    </location>
</feature>
<keyword evidence="3" id="KW-1185">Reference proteome</keyword>
<evidence type="ECO:0000313" key="3">
    <source>
        <dbReference type="Proteomes" id="UP000027195"/>
    </source>
</evidence>
<accession>A0A067MFR6</accession>
<organism evidence="2 3">
    <name type="scientific">Botryobasidium botryosum (strain FD-172 SS1)</name>
    <dbReference type="NCBI Taxonomy" id="930990"/>
    <lineage>
        <taxon>Eukaryota</taxon>
        <taxon>Fungi</taxon>
        <taxon>Dikarya</taxon>
        <taxon>Basidiomycota</taxon>
        <taxon>Agaricomycotina</taxon>
        <taxon>Agaricomycetes</taxon>
        <taxon>Cantharellales</taxon>
        <taxon>Botryobasidiaceae</taxon>
        <taxon>Botryobasidium</taxon>
    </lineage>
</organism>
<reference evidence="3" key="1">
    <citation type="journal article" date="2014" name="Proc. Natl. Acad. Sci. U.S.A.">
        <title>Extensive sampling of basidiomycete genomes demonstrates inadequacy of the white-rot/brown-rot paradigm for wood decay fungi.</title>
        <authorList>
            <person name="Riley R."/>
            <person name="Salamov A.A."/>
            <person name="Brown D.W."/>
            <person name="Nagy L.G."/>
            <person name="Floudas D."/>
            <person name="Held B.W."/>
            <person name="Levasseur A."/>
            <person name="Lombard V."/>
            <person name="Morin E."/>
            <person name="Otillar R."/>
            <person name="Lindquist E.A."/>
            <person name="Sun H."/>
            <person name="LaButti K.M."/>
            <person name="Schmutz J."/>
            <person name="Jabbour D."/>
            <person name="Luo H."/>
            <person name="Baker S.E."/>
            <person name="Pisabarro A.G."/>
            <person name="Walton J.D."/>
            <person name="Blanchette R.A."/>
            <person name="Henrissat B."/>
            <person name="Martin F."/>
            <person name="Cullen D."/>
            <person name="Hibbett D.S."/>
            <person name="Grigoriev I.V."/>
        </authorList>
    </citation>
    <scope>NUCLEOTIDE SEQUENCE [LARGE SCALE GENOMIC DNA]</scope>
    <source>
        <strain evidence="3">FD-172 SS1</strain>
    </source>
</reference>
<proteinExistence type="predicted"/>
<dbReference type="EMBL" id="KL198065">
    <property type="protein sequence ID" value="KDQ10732.1"/>
    <property type="molecule type" value="Genomic_DNA"/>
</dbReference>
<dbReference type="InParanoid" id="A0A067MFR6"/>
<keyword evidence="1" id="KW-0472">Membrane</keyword>
<keyword evidence="1" id="KW-1133">Transmembrane helix</keyword>
<protein>
    <submittedName>
        <fullName evidence="2">Uncharacterized protein</fullName>
    </submittedName>
</protein>
<evidence type="ECO:0000313" key="2">
    <source>
        <dbReference type="EMBL" id="KDQ10732.1"/>
    </source>
</evidence>
<dbReference type="AlphaFoldDB" id="A0A067MFR6"/>
<dbReference type="HOGENOM" id="CLU_2399398_0_0_1"/>
<sequence length="93" mass="10336">MQLCKVACFVPPRPMQKGPEYLDFSPDLAPDFGLRRWPPSSSNFRPTATTFTSFPLKPSAIMADWLLIFLNSAPCAAVCGYILLPPPSFMLEI</sequence>
<evidence type="ECO:0000256" key="1">
    <source>
        <dbReference type="SAM" id="Phobius"/>
    </source>
</evidence>
<name>A0A067MFR6_BOTB1</name>
<dbReference type="Proteomes" id="UP000027195">
    <property type="component" value="Unassembled WGS sequence"/>
</dbReference>
<keyword evidence="1" id="KW-0812">Transmembrane</keyword>